<dbReference type="AlphaFoldDB" id="A0A6M5YQE7"/>
<name>A0A6M5YQE7_9BACT</name>
<feature type="signal peptide" evidence="1">
    <location>
        <begin position="1"/>
        <end position="19"/>
    </location>
</feature>
<organism evidence="2 3">
    <name type="scientific">Frigoriglobus tundricola</name>
    <dbReference type="NCBI Taxonomy" id="2774151"/>
    <lineage>
        <taxon>Bacteria</taxon>
        <taxon>Pseudomonadati</taxon>
        <taxon>Planctomycetota</taxon>
        <taxon>Planctomycetia</taxon>
        <taxon>Gemmatales</taxon>
        <taxon>Gemmataceae</taxon>
        <taxon>Frigoriglobus</taxon>
    </lineage>
</organism>
<proteinExistence type="predicted"/>
<dbReference type="KEGG" id="ftj:FTUN_3204"/>
<reference evidence="3" key="1">
    <citation type="submission" date="2020-05" db="EMBL/GenBank/DDBJ databases">
        <title>Frigoriglobus tundricola gen. nov., sp. nov., a psychrotolerant cellulolytic planctomycete of the family Gemmataceae with two divergent copies of 16S rRNA gene.</title>
        <authorList>
            <person name="Kulichevskaya I.S."/>
            <person name="Ivanova A.A."/>
            <person name="Naumoff D.G."/>
            <person name="Beletsky A.V."/>
            <person name="Rijpstra W.I.C."/>
            <person name="Sinninghe Damste J.S."/>
            <person name="Mardanov A.V."/>
            <person name="Ravin N.V."/>
            <person name="Dedysh S.N."/>
        </authorList>
    </citation>
    <scope>NUCLEOTIDE SEQUENCE [LARGE SCALE GENOMIC DNA]</scope>
    <source>
        <strain evidence="3">PL17</strain>
    </source>
</reference>
<evidence type="ECO:0008006" key="4">
    <source>
        <dbReference type="Google" id="ProtNLM"/>
    </source>
</evidence>
<keyword evidence="1" id="KW-0732">Signal</keyword>
<accession>A0A6M5YQE7</accession>
<keyword evidence="3" id="KW-1185">Reference proteome</keyword>
<evidence type="ECO:0000313" key="2">
    <source>
        <dbReference type="EMBL" id="QJW95650.1"/>
    </source>
</evidence>
<evidence type="ECO:0000256" key="1">
    <source>
        <dbReference type="SAM" id="SignalP"/>
    </source>
</evidence>
<evidence type="ECO:0000313" key="3">
    <source>
        <dbReference type="Proteomes" id="UP000503447"/>
    </source>
</evidence>
<feature type="chain" id="PRO_5026833312" description="Type II toxin-antitoxin system RelE/ParE family toxin" evidence="1">
    <location>
        <begin position="20"/>
        <end position="86"/>
    </location>
</feature>
<protein>
    <recommendedName>
        <fullName evidence="4">Type II toxin-antitoxin system RelE/ParE family toxin</fullName>
    </recommendedName>
</protein>
<dbReference type="Proteomes" id="UP000503447">
    <property type="component" value="Chromosome"/>
</dbReference>
<sequence length="86" mass="9581">MTCAAVWAFATTLALGRIAATLTNPADADRYAVWMDSILRRYPFAMGESRFGADRIWYADVIGIWYQINDVSITVQVLSGGPARRH</sequence>
<gene>
    <name evidence="2" type="ORF">FTUN_3204</name>
</gene>
<dbReference type="EMBL" id="CP053452">
    <property type="protein sequence ID" value="QJW95650.1"/>
    <property type="molecule type" value="Genomic_DNA"/>
</dbReference>